<dbReference type="PROSITE" id="PS51669">
    <property type="entry name" value="4FE4S_MOW_BIS_MGD"/>
    <property type="match status" value="1"/>
</dbReference>
<dbReference type="Gene3D" id="3.40.228.10">
    <property type="entry name" value="Dimethylsulfoxide Reductase, domain 2"/>
    <property type="match status" value="1"/>
</dbReference>
<dbReference type="Proteomes" id="UP000002029">
    <property type="component" value="Chromosome"/>
</dbReference>
<keyword evidence="5" id="KW-0411">Iron-sulfur</keyword>
<dbReference type="RefSeq" id="WP_012887285.1">
    <property type="nucleotide sequence ID" value="NC_013595.1"/>
</dbReference>
<gene>
    <name evidence="7" type="ordered locus">Sros_0515</name>
</gene>
<dbReference type="eggNOG" id="COG0243">
    <property type="taxonomic scope" value="Bacteria"/>
</dbReference>
<dbReference type="KEGG" id="sro:Sros_0515"/>
<evidence type="ECO:0000256" key="1">
    <source>
        <dbReference type="ARBA" id="ARBA00022485"/>
    </source>
</evidence>
<evidence type="ECO:0000313" key="7">
    <source>
        <dbReference type="EMBL" id="ACZ83539.1"/>
    </source>
</evidence>
<dbReference type="Pfam" id="PF01568">
    <property type="entry name" value="Molydop_binding"/>
    <property type="match status" value="1"/>
</dbReference>
<dbReference type="SUPFAM" id="SSF53706">
    <property type="entry name" value="Formate dehydrogenase/DMSO reductase, domains 1-3"/>
    <property type="match status" value="1"/>
</dbReference>
<reference evidence="7 8" key="1">
    <citation type="journal article" date="2010" name="Stand. Genomic Sci.">
        <title>Complete genome sequence of Streptosporangium roseum type strain (NI 9100).</title>
        <authorList>
            <person name="Nolan M."/>
            <person name="Sikorski J."/>
            <person name="Jando M."/>
            <person name="Lucas S."/>
            <person name="Lapidus A."/>
            <person name="Glavina Del Rio T."/>
            <person name="Chen F."/>
            <person name="Tice H."/>
            <person name="Pitluck S."/>
            <person name="Cheng J.F."/>
            <person name="Chertkov O."/>
            <person name="Sims D."/>
            <person name="Meincke L."/>
            <person name="Brettin T."/>
            <person name="Han C."/>
            <person name="Detter J.C."/>
            <person name="Bruce D."/>
            <person name="Goodwin L."/>
            <person name="Land M."/>
            <person name="Hauser L."/>
            <person name="Chang Y.J."/>
            <person name="Jeffries C.D."/>
            <person name="Ivanova N."/>
            <person name="Mavromatis K."/>
            <person name="Mikhailova N."/>
            <person name="Chen A."/>
            <person name="Palaniappan K."/>
            <person name="Chain P."/>
            <person name="Rohde M."/>
            <person name="Goker M."/>
            <person name="Bristow J."/>
            <person name="Eisen J.A."/>
            <person name="Markowitz V."/>
            <person name="Hugenholtz P."/>
            <person name="Kyrpides N.C."/>
            <person name="Klenk H.P."/>
        </authorList>
    </citation>
    <scope>NUCLEOTIDE SEQUENCE [LARGE SCALE GENOMIC DNA]</scope>
    <source>
        <strain evidence="8">ATCC 12428 / DSM 43021 / JCM 3005 / NI 9100</strain>
    </source>
</reference>
<dbReference type="HOGENOM" id="CLU_000422_13_3_11"/>
<keyword evidence="2" id="KW-0479">Metal-binding</keyword>
<evidence type="ECO:0000313" key="8">
    <source>
        <dbReference type="Proteomes" id="UP000002029"/>
    </source>
</evidence>
<dbReference type="GO" id="GO:0043546">
    <property type="term" value="F:molybdopterin cofactor binding"/>
    <property type="evidence" value="ECO:0007669"/>
    <property type="project" value="InterPro"/>
</dbReference>
<proteinExistence type="predicted"/>
<dbReference type="Gene3D" id="2.20.25.90">
    <property type="entry name" value="ADC-like domains"/>
    <property type="match status" value="1"/>
</dbReference>
<dbReference type="SUPFAM" id="SSF50692">
    <property type="entry name" value="ADC-like"/>
    <property type="match status" value="1"/>
</dbReference>
<dbReference type="Pfam" id="PF04879">
    <property type="entry name" value="Molybdop_Fe4S4"/>
    <property type="match status" value="1"/>
</dbReference>
<dbReference type="Gene3D" id="3.40.50.740">
    <property type="match status" value="1"/>
</dbReference>
<dbReference type="PANTHER" id="PTHR43105">
    <property type="entry name" value="RESPIRATORY NITRATE REDUCTASE"/>
    <property type="match status" value="1"/>
</dbReference>
<dbReference type="InterPro" id="IPR050123">
    <property type="entry name" value="Prok_molybdopt-oxidoreductase"/>
</dbReference>
<dbReference type="EMBL" id="CP001814">
    <property type="protein sequence ID" value="ACZ83539.1"/>
    <property type="molecule type" value="Genomic_DNA"/>
</dbReference>
<accession>D2B2R2</accession>
<keyword evidence="8" id="KW-1185">Reference proteome</keyword>
<dbReference type="STRING" id="479432.Sros_0515"/>
<evidence type="ECO:0000256" key="5">
    <source>
        <dbReference type="ARBA" id="ARBA00023014"/>
    </source>
</evidence>
<evidence type="ECO:0000256" key="3">
    <source>
        <dbReference type="ARBA" id="ARBA00023002"/>
    </source>
</evidence>
<dbReference type="AlphaFoldDB" id="D2B2R2"/>
<dbReference type="OrthoDB" id="7376058at2"/>
<evidence type="ECO:0000259" key="6">
    <source>
        <dbReference type="PROSITE" id="PS51669"/>
    </source>
</evidence>
<feature type="domain" description="4Fe-4S Mo/W bis-MGD-type" evidence="6">
    <location>
        <begin position="1"/>
        <end position="58"/>
    </location>
</feature>
<keyword evidence="4" id="KW-0408">Iron</keyword>
<dbReference type="SMART" id="SM00926">
    <property type="entry name" value="Molybdop_Fe4S4"/>
    <property type="match status" value="1"/>
</dbReference>
<dbReference type="GO" id="GO:0046872">
    <property type="term" value="F:metal ion binding"/>
    <property type="evidence" value="ECO:0007669"/>
    <property type="project" value="UniProtKB-KW"/>
</dbReference>
<dbReference type="GO" id="GO:0016491">
    <property type="term" value="F:oxidoreductase activity"/>
    <property type="evidence" value="ECO:0007669"/>
    <property type="project" value="UniProtKB-KW"/>
</dbReference>
<dbReference type="Gene3D" id="2.40.40.20">
    <property type="match status" value="1"/>
</dbReference>
<evidence type="ECO:0000256" key="2">
    <source>
        <dbReference type="ARBA" id="ARBA00022723"/>
    </source>
</evidence>
<dbReference type="GO" id="GO:0016020">
    <property type="term" value="C:membrane"/>
    <property type="evidence" value="ECO:0007669"/>
    <property type="project" value="TreeGrafter"/>
</dbReference>
<name>D2B2R2_STRRD</name>
<keyword evidence="3" id="KW-0560">Oxidoreductase</keyword>
<organism evidence="7 8">
    <name type="scientific">Streptosporangium roseum (strain ATCC 12428 / DSM 43021 / JCM 3005 / KCTC 9067 / NCIMB 10171 / NRRL 2505 / NI 9100)</name>
    <dbReference type="NCBI Taxonomy" id="479432"/>
    <lineage>
        <taxon>Bacteria</taxon>
        <taxon>Bacillati</taxon>
        <taxon>Actinomycetota</taxon>
        <taxon>Actinomycetes</taxon>
        <taxon>Streptosporangiales</taxon>
        <taxon>Streptosporangiaceae</taxon>
        <taxon>Streptosporangium</taxon>
    </lineage>
</organism>
<dbReference type="InterPro" id="IPR009010">
    <property type="entry name" value="Asp_de-COase-like_dom_sf"/>
</dbReference>
<dbReference type="InterPro" id="IPR006657">
    <property type="entry name" value="MoPterin_dinucl-bd_dom"/>
</dbReference>
<dbReference type="GO" id="GO:0051539">
    <property type="term" value="F:4 iron, 4 sulfur cluster binding"/>
    <property type="evidence" value="ECO:0007669"/>
    <property type="project" value="UniProtKB-KW"/>
</dbReference>
<keyword evidence="1" id="KW-0004">4Fe-4S</keyword>
<dbReference type="InterPro" id="IPR006963">
    <property type="entry name" value="Mopterin_OxRdtase_4Fe-4S_dom"/>
</dbReference>
<dbReference type="InterPro" id="IPR006656">
    <property type="entry name" value="Mopterin_OxRdtase"/>
</dbReference>
<sequence length="721" mass="76972">MRTAHRTCPLCEAVCGLRLTLDDTGHVTSVKGDPDDPFSKGFICPKGASLGRLDEDPDRLRVPMTRKGGEWREATWEEAFQAVDQGLKDVVDTHGRQALAVYLGNPNAHSMAGALYGPPLIRALGTRNVFSASTADQMPKHVSCGLMLGDPMAIAVPDLDRTDYLLILGANPLESNGSLCTAPDFPGRLKALRGRGGKLVVVDPRRTRTAALADEHLFVRPGTDAYLLLGIVHTLLAEDLTKIDVEVNGLEELRRLAMEFAPETVAQACGVPAGEIARLARELAAAPTAAVYARIGTCTAEFGTVAQWLVDVVNILTGNFDRPGGVMFAKTAVENGRRRRPYTTGRWHSRVRALPEANGELPVATLADEIETPGEGQVRALITVAGNPVLSAPNGPRLDRAFRDLDFMVCVDPYLNETTRHANVILPPPPVMRTPHYDLSLLFVAVRNYARFSPPVLPPEPGRPSEAGILARLTMIASGQGADADPDLLDEMILDRMLRKAVETPGSPVEGCEVAELRASLDGTTGAERRLDAMLRLGPYGLSLAKLLANPHGVDLGPLEPRLAEVLCTTSGRVELAPPPLVEDLARLRGRLAVPPAEMVLIGRRHLRSNNSWLHNVGPLVGGSNRCTLQINPDDVTRLGLGGHALVRSAGGELVVPLEPTETIMPGVVSLPHGWGHAGTAQLVAAEHPGVSANTLTDDSVVDIPSGNAVFNGVPVTLSPV</sequence>
<dbReference type="PANTHER" id="PTHR43105:SF9">
    <property type="entry name" value="NADPH-FE(3+) OXIDOREDUCTASE SUBUNIT ALPHA"/>
    <property type="match status" value="1"/>
</dbReference>
<evidence type="ECO:0000256" key="4">
    <source>
        <dbReference type="ARBA" id="ARBA00023004"/>
    </source>
</evidence>
<dbReference type="Pfam" id="PF00384">
    <property type="entry name" value="Molybdopterin"/>
    <property type="match status" value="1"/>
</dbReference>
<protein>
    <submittedName>
        <fullName evidence="7">Molybdopterin dinucleotide-binding region</fullName>
    </submittedName>
</protein>